<evidence type="ECO:0000313" key="3">
    <source>
        <dbReference type="Proteomes" id="UP000242180"/>
    </source>
</evidence>
<feature type="compositionally biased region" description="Basic and acidic residues" evidence="1">
    <location>
        <begin position="45"/>
        <end position="55"/>
    </location>
</feature>
<organism evidence="2 3">
    <name type="scientific">Syncephalastrum racemosum</name>
    <name type="common">Filamentous fungus</name>
    <dbReference type="NCBI Taxonomy" id="13706"/>
    <lineage>
        <taxon>Eukaryota</taxon>
        <taxon>Fungi</taxon>
        <taxon>Fungi incertae sedis</taxon>
        <taxon>Mucoromycota</taxon>
        <taxon>Mucoromycotina</taxon>
        <taxon>Mucoromycetes</taxon>
        <taxon>Mucorales</taxon>
        <taxon>Syncephalastraceae</taxon>
        <taxon>Syncephalastrum</taxon>
    </lineage>
</organism>
<feature type="compositionally biased region" description="Basic and acidic residues" evidence="1">
    <location>
        <begin position="118"/>
        <end position="145"/>
    </location>
</feature>
<proteinExistence type="predicted"/>
<protein>
    <submittedName>
        <fullName evidence="2">Uncharacterized protein</fullName>
    </submittedName>
</protein>
<dbReference type="EMBL" id="MCGN01000006">
    <property type="protein sequence ID" value="ORY95395.1"/>
    <property type="molecule type" value="Genomic_DNA"/>
</dbReference>
<accession>A0A1X2H9R9</accession>
<feature type="region of interest" description="Disordered" evidence="1">
    <location>
        <begin position="117"/>
        <end position="145"/>
    </location>
</feature>
<keyword evidence="3" id="KW-1185">Reference proteome</keyword>
<dbReference type="InterPro" id="IPR009057">
    <property type="entry name" value="Homeodomain-like_sf"/>
</dbReference>
<dbReference type="OrthoDB" id="2262293at2759"/>
<dbReference type="OMA" id="LMNIPRR"/>
<dbReference type="AlphaFoldDB" id="A0A1X2H9R9"/>
<dbReference type="InParanoid" id="A0A1X2H9R9"/>
<comment type="caution">
    <text evidence="2">The sequence shown here is derived from an EMBL/GenBank/DDBJ whole genome shotgun (WGS) entry which is preliminary data.</text>
</comment>
<dbReference type="SUPFAM" id="SSF46689">
    <property type="entry name" value="Homeodomain-like"/>
    <property type="match status" value="1"/>
</dbReference>
<reference evidence="2 3" key="1">
    <citation type="submission" date="2016-07" db="EMBL/GenBank/DDBJ databases">
        <title>Pervasive Adenine N6-methylation of Active Genes in Fungi.</title>
        <authorList>
            <consortium name="DOE Joint Genome Institute"/>
            <person name="Mondo S.J."/>
            <person name="Dannebaum R.O."/>
            <person name="Kuo R.C."/>
            <person name="Labutti K."/>
            <person name="Haridas S."/>
            <person name="Kuo A."/>
            <person name="Salamov A."/>
            <person name="Ahrendt S.R."/>
            <person name="Lipzen A."/>
            <person name="Sullivan W."/>
            <person name="Andreopoulos W.B."/>
            <person name="Clum A."/>
            <person name="Lindquist E."/>
            <person name="Daum C."/>
            <person name="Ramamoorthy G.K."/>
            <person name="Gryganskyi A."/>
            <person name="Culley D."/>
            <person name="Magnuson J.K."/>
            <person name="James T.Y."/>
            <person name="O'Malley M.A."/>
            <person name="Stajich J.E."/>
            <person name="Spatafora J.W."/>
            <person name="Visel A."/>
            <person name="Grigoriev I.V."/>
        </authorList>
    </citation>
    <scope>NUCLEOTIDE SEQUENCE [LARGE SCALE GENOMIC DNA]</scope>
    <source>
        <strain evidence="2 3">NRRL 2496</strain>
    </source>
</reference>
<sequence length="264" mass="30226">MEFVHEDRHASAVDEIGRHVLKTQMDENEFPLDIAADYDAYLVKKPPERQKEKTNIARQQSSTGPTMGSSTSKRIYNAYSDMQKEQFSFLYHEKQLTAGKPVTKLGISRSTAYSWLKKGKEEPSDEVQPRKVPEKRGGRTRPLDDTHRQHLNASIDDNPSIALEQMLMSLTEQFDGLTLSGPTLHRFVHDQNSPEKIQARYDSATEMRETDMDVTSIYVFIDESAFHGNLKRSGAWSSKRKPCKSDCSTDKGKNDDSPWRHIRF</sequence>
<evidence type="ECO:0000313" key="2">
    <source>
        <dbReference type="EMBL" id="ORY95395.1"/>
    </source>
</evidence>
<feature type="region of interest" description="Disordered" evidence="1">
    <location>
        <begin position="45"/>
        <end position="72"/>
    </location>
</feature>
<gene>
    <name evidence="2" type="ORF">BCR43DRAFT_505904</name>
</gene>
<feature type="compositionally biased region" description="Low complexity" evidence="1">
    <location>
        <begin position="61"/>
        <end position="72"/>
    </location>
</feature>
<feature type="region of interest" description="Disordered" evidence="1">
    <location>
        <begin position="231"/>
        <end position="264"/>
    </location>
</feature>
<dbReference type="Proteomes" id="UP000242180">
    <property type="component" value="Unassembled WGS sequence"/>
</dbReference>
<name>A0A1X2H9R9_SYNRA</name>
<feature type="compositionally biased region" description="Basic and acidic residues" evidence="1">
    <location>
        <begin position="243"/>
        <end position="264"/>
    </location>
</feature>
<evidence type="ECO:0000256" key="1">
    <source>
        <dbReference type="SAM" id="MobiDB-lite"/>
    </source>
</evidence>